<comment type="cofactor">
    <cofactor evidence="1">
        <name>pyridoxal 5'-phosphate</name>
        <dbReference type="ChEBI" id="CHEBI:597326"/>
    </cofactor>
</comment>
<sequence>MLDIAKIRADFPILERQVHKKNLAYLDNGATTLKPNQVVETIDKHYKEECSNIHRGIHWLSERATESYEGTREKVKNLINAESTDNIVFNSGTTAGINLVVQSYGRSQLNAGDEVIISAMEHHSNIVPWQMLRDEKGIVIKVVPVLEDGSLDMAAFYALISEKTKFISIMYVSNVLGTVNPMQEICDKANELNIPVLVDAAQAIAHMPVDVQKLNCTFMVFSAHKMYGPTGVGVLYGKAEYLEKMPPVNGGGDMILSVSFDKTVYNVAPYKFEAGTPNIAGVIGLGAAVDYLLTFDWQQVEDREAELIAYAHEKLEQIPGLKIIGTAKIKSGAVSFTMKDIHPHDIGTIVDRSGVAIRTGHHCAQPLMEFYGIVATARASFAIYNTKEEVDQLVKALEKVQEIFA</sequence>
<dbReference type="Gene3D" id="3.40.640.10">
    <property type="entry name" value="Type I PLP-dependent aspartate aminotransferase-like (Major domain)"/>
    <property type="match status" value="1"/>
</dbReference>
<accession>A0ABY7VVB9</accession>
<keyword evidence="7" id="KW-0663">Pyridoxal phosphate</keyword>
<dbReference type="InterPro" id="IPR015421">
    <property type="entry name" value="PyrdxlP-dep_Trfase_major"/>
</dbReference>
<dbReference type="InterPro" id="IPR010970">
    <property type="entry name" value="Cys_dSase_SufS"/>
</dbReference>
<dbReference type="PANTHER" id="PTHR43586:SF8">
    <property type="entry name" value="CYSTEINE DESULFURASE 1, CHLOROPLASTIC"/>
    <property type="match status" value="1"/>
</dbReference>
<evidence type="ECO:0000313" key="10">
    <source>
        <dbReference type="EMBL" id="WDE96776.1"/>
    </source>
</evidence>
<dbReference type="Proteomes" id="UP001214250">
    <property type="component" value="Chromosome 1"/>
</dbReference>
<evidence type="ECO:0000256" key="2">
    <source>
        <dbReference type="ARBA" id="ARBA00002824"/>
    </source>
</evidence>
<dbReference type="InterPro" id="IPR015424">
    <property type="entry name" value="PyrdxlP-dep_Trfase"/>
</dbReference>
<evidence type="ECO:0000256" key="1">
    <source>
        <dbReference type="ARBA" id="ARBA00001933"/>
    </source>
</evidence>
<dbReference type="InterPro" id="IPR000192">
    <property type="entry name" value="Aminotrans_V_dom"/>
</dbReference>
<dbReference type="RefSeq" id="WP_274150841.1">
    <property type="nucleotide sequence ID" value="NZ_CP117811.1"/>
</dbReference>
<dbReference type="NCBIfam" id="TIGR01979">
    <property type="entry name" value="sufS"/>
    <property type="match status" value="1"/>
</dbReference>
<protein>
    <recommendedName>
        <fullName evidence="5">Probable cysteine desulfurase</fullName>
        <ecNumber evidence="4">2.8.1.7</ecNumber>
    </recommendedName>
</protein>
<comment type="catalytic activity">
    <reaction evidence="8">
        <text>(sulfur carrier)-H + L-cysteine = (sulfur carrier)-SH + L-alanine</text>
        <dbReference type="Rhea" id="RHEA:43892"/>
        <dbReference type="Rhea" id="RHEA-COMP:14737"/>
        <dbReference type="Rhea" id="RHEA-COMP:14739"/>
        <dbReference type="ChEBI" id="CHEBI:29917"/>
        <dbReference type="ChEBI" id="CHEBI:35235"/>
        <dbReference type="ChEBI" id="CHEBI:57972"/>
        <dbReference type="ChEBI" id="CHEBI:64428"/>
        <dbReference type="EC" id="2.8.1.7"/>
    </reaction>
</comment>
<dbReference type="PIRSF" id="PIRSF005572">
    <property type="entry name" value="NifS"/>
    <property type="match status" value="1"/>
</dbReference>
<dbReference type="PANTHER" id="PTHR43586">
    <property type="entry name" value="CYSTEINE DESULFURASE"/>
    <property type="match status" value="1"/>
</dbReference>
<proteinExistence type="inferred from homology"/>
<evidence type="ECO:0000256" key="7">
    <source>
        <dbReference type="ARBA" id="ARBA00022898"/>
    </source>
</evidence>
<dbReference type="Pfam" id="PF00266">
    <property type="entry name" value="Aminotran_5"/>
    <property type="match status" value="1"/>
</dbReference>
<organism evidence="10 11">
    <name type="scientific">Lentisphaera profundi</name>
    <dbReference type="NCBI Taxonomy" id="1658616"/>
    <lineage>
        <taxon>Bacteria</taxon>
        <taxon>Pseudomonadati</taxon>
        <taxon>Lentisphaerota</taxon>
        <taxon>Lentisphaeria</taxon>
        <taxon>Lentisphaerales</taxon>
        <taxon>Lentisphaeraceae</taxon>
        <taxon>Lentisphaera</taxon>
    </lineage>
</organism>
<feature type="domain" description="Aminotransferase class V" evidence="9">
    <location>
        <begin position="25"/>
        <end position="393"/>
    </location>
</feature>
<gene>
    <name evidence="10" type="ORF">PQO03_02225</name>
</gene>
<keyword evidence="6" id="KW-0808">Transferase</keyword>
<evidence type="ECO:0000259" key="9">
    <source>
        <dbReference type="Pfam" id="PF00266"/>
    </source>
</evidence>
<dbReference type="Gene3D" id="3.90.1150.10">
    <property type="entry name" value="Aspartate Aminotransferase, domain 1"/>
    <property type="match status" value="1"/>
</dbReference>
<dbReference type="InterPro" id="IPR015422">
    <property type="entry name" value="PyrdxlP-dep_Trfase_small"/>
</dbReference>
<dbReference type="SUPFAM" id="SSF53383">
    <property type="entry name" value="PLP-dependent transferases"/>
    <property type="match status" value="1"/>
</dbReference>
<dbReference type="EC" id="2.8.1.7" evidence="4"/>
<dbReference type="EMBL" id="CP117811">
    <property type="protein sequence ID" value="WDE96776.1"/>
    <property type="molecule type" value="Genomic_DNA"/>
</dbReference>
<comment type="function">
    <text evidence="2">Catalyzes the removal of elemental sulfur and selenium atoms from L-cysteine, L-cystine, L-selenocysteine, and L-selenocystine to produce L-alanine.</text>
</comment>
<keyword evidence="11" id="KW-1185">Reference proteome</keyword>
<evidence type="ECO:0000256" key="5">
    <source>
        <dbReference type="ARBA" id="ARBA00021850"/>
    </source>
</evidence>
<dbReference type="CDD" id="cd06453">
    <property type="entry name" value="SufS_like"/>
    <property type="match status" value="1"/>
</dbReference>
<evidence type="ECO:0000256" key="8">
    <source>
        <dbReference type="ARBA" id="ARBA00050776"/>
    </source>
</evidence>
<dbReference type="InterPro" id="IPR016454">
    <property type="entry name" value="Cysteine_dSase"/>
</dbReference>
<reference evidence="10 11" key="1">
    <citation type="submission" date="2023-02" db="EMBL/GenBank/DDBJ databases">
        <title>Genome sequence of Lentisphaera profundi SAORIC-696.</title>
        <authorList>
            <person name="Kim e."/>
            <person name="Cho J.-C."/>
            <person name="Choi A."/>
            <person name="Kang I."/>
        </authorList>
    </citation>
    <scope>NUCLEOTIDE SEQUENCE [LARGE SCALE GENOMIC DNA]</scope>
    <source>
        <strain evidence="10 11">SAORIC-696</strain>
    </source>
</reference>
<name>A0ABY7VVB9_9BACT</name>
<evidence type="ECO:0000256" key="3">
    <source>
        <dbReference type="ARBA" id="ARBA00010447"/>
    </source>
</evidence>
<evidence type="ECO:0000313" key="11">
    <source>
        <dbReference type="Proteomes" id="UP001214250"/>
    </source>
</evidence>
<evidence type="ECO:0000256" key="6">
    <source>
        <dbReference type="ARBA" id="ARBA00022679"/>
    </source>
</evidence>
<comment type="similarity">
    <text evidence="3">Belongs to the class-V pyridoxal-phosphate-dependent aminotransferase family. Csd subfamily.</text>
</comment>
<evidence type="ECO:0000256" key="4">
    <source>
        <dbReference type="ARBA" id="ARBA00012239"/>
    </source>
</evidence>